<evidence type="ECO:0000313" key="1">
    <source>
        <dbReference type="EMBL" id="ABB47001.1"/>
    </source>
</evidence>
<dbReference type="EMBL" id="DP000086">
    <property type="protein sequence ID" value="ABB47001.1"/>
    <property type="molecule type" value="Genomic_DNA"/>
</dbReference>
<dbReference type="SUPFAM" id="SSF56672">
    <property type="entry name" value="DNA/RNA polymerases"/>
    <property type="match status" value="1"/>
</dbReference>
<dbReference type="Gene3D" id="3.10.10.10">
    <property type="entry name" value="HIV Type 1 Reverse Transcriptase, subunit A, domain 1"/>
    <property type="match status" value="1"/>
</dbReference>
<organism evidence="1">
    <name type="scientific">Oryza sativa subsp. japonica</name>
    <name type="common">Rice</name>
    <dbReference type="NCBI Taxonomy" id="39947"/>
    <lineage>
        <taxon>Eukaryota</taxon>
        <taxon>Viridiplantae</taxon>
        <taxon>Streptophyta</taxon>
        <taxon>Embryophyta</taxon>
        <taxon>Tracheophyta</taxon>
        <taxon>Spermatophyta</taxon>
        <taxon>Magnoliopsida</taxon>
        <taxon>Liliopsida</taxon>
        <taxon>Poales</taxon>
        <taxon>Poaceae</taxon>
        <taxon>BOP clade</taxon>
        <taxon>Oryzoideae</taxon>
        <taxon>Oryzeae</taxon>
        <taxon>Oryzinae</taxon>
        <taxon>Oryza</taxon>
        <taxon>Oryza sativa</taxon>
    </lineage>
</organism>
<accession>Q33AC5</accession>
<dbReference type="InterPro" id="IPR053134">
    <property type="entry name" value="RNA-dir_DNA_polymerase"/>
</dbReference>
<reference evidence="1" key="1">
    <citation type="journal article" date="2003" name="Science">
        <title>In-depth view of structure, activity, and evolution of rice chromosome 10.</title>
        <authorList>
            <consortium name="Rice Chromosome 10 Sequencing Consortium"/>
        </authorList>
    </citation>
    <scope>NUCLEOTIDE SEQUENCE [LARGE SCALE GENOMIC DNA]</scope>
</reference>
<gene>
    <name evidence="1" type="ordered locus">LOC_Os10g12590</name>
</gene>
<dbReference type="CDD" id="cd00303">
    <property type="entry name" value="retropepsin_like"/>
    <property type="match status" value="1"/>
</dbReference>
<dbReference type="InterPro" id="IPR043502">
    <property type="entry name" value="DNA/RNA_pol_sf"/>
</dbReference>
<dbReference type="PANTHER" id="PTHR24559:SF431">
    <property type="entry name" value="RNA-DIRECTED DNA POLYMERASE HOMOLOG"/>
    <property type="match status" value="1"/>
</dbReference>
<dbReference type="Gene3D" id="2.40.70.10">
    <property type="entry name" value="Acid Proteases"/>
    <property type="match status" value="1"/>
</dbReference>
<proteinExistence type="predicted"/>
<dbReference type="InterPro" id="IPR021109">
    <property type="entry name" value="Peptidase_aspartic_dom_sf"/>
</dbReference>
<reference evidence="1" key="2">
    <citation type="submission" date="2003-05" db="EMBL/GenBank/DDBJ databases">
        <authorList>
            <person name="Buell C.R."/>
            <person name="Wing R.A."/>
            <person name="McCombie W.R."/>
            <person name="Messing J."/>
            <person name="Yuan Q."/>
            <person name="Ouyang S."/>
        </authorList>
    </citation>
    <scope>NUCLEOTIDE SEQUENCE</scope>
</reference>
<dbReference type="AlphaFoldDB" id="Q33AC5"/>
<protein>
    <submittedName>
        <fullName evidence="1">Retrotransposon protein, putative, unclassified</fullName>
    </submittedName>
</protein>
<dbReference type="PANTHER" id="PTHR24559">
    <property type="entry name" value="TRANSPOSON TY3-I GAG-POL POLYPROTEIN"/>
    <property type="match status" value="1"/>
</dbReference>
<reference evidence="1" key="3">
    <citation type="submission" date="2006-07" db="EMBL/GenBank/DDBJ databases">
        <authorList>
            <person name="Buell R."/>
        </authorList>
    </citation>
    <scope>NUCLEOTIDE SEQUENCE</scope>
</reference>
<name>Q33AC5_ORYSJ</name>
<dbReference type="SUPFAM" id="SSF50630">
    <property type="entry name" value="Acid proteases"/>
    <property type="match status" value="1"/>
</dbReference>
<sequence length="652" mass="75364">MTKLCKSIFRDSEMRNRCYNLALTDYQLADLAFQEEDDTEVEAAEWARSKKIIVSPWVKSFGKEERYDFYINKADKIFDLLLRERQIELPTGHVIPSAEELGKRKYCKWHNASSHATNDCKVFRQQIQLAIEGGKIKFTDSKKPMKVDGNPFPVNMVHTSGRTANEGKHRSSQLNLARIINKYQRRHDKQQERHFEEKDGGFDPHWDCEFFRFCWNEGMRLPSIEDCPGCSDNAGSLSRSYNRGNRLSQKRVSVHQRLGPCLSGIFTKNHKRRVQRMRNRERFQKVQEINHWLKKTKQEWLVKSKVTTADEVEADKVKRLIKGKTVACTLVNMVFMLPAEFKAKQADVDDVEEASARLILSPEQAIFEKPEGTENQHLKPLYVNGFVNGKPMSKMMVDGGAAVNLMPYAIFRKLGKNTDDLIKTNMILKDFGGNPSETKGVLNVELTISSKTVPTTQLKMESPNYYFDGVVEGSNVYTKNTVDDLDDKQGHGFMSADDLEEVDIGPGDRPRPIFISKNLFAEFRTMLIELLKEYRDCFAWEYYEMPGLSRLIVEHRLPIKPGFKPHQQPPRRCKAQMYDAIKAEITRLYDAGFIRPCRYAEWVSNIVPVIKKNGKFRVCIDFRDLNKATPKDEYPMPIGRCSFRAQDYKFHG</sequence>